<dbReference type="WBParaSite" id="nRc.2.0.1.t06080-RA">
    <property type="protein sequence ID" value="nRc.2.0.1.t06080-RA"/>
    <property type="gene ID" value="nRc.2.0.1.g06080"/>
</dbReference>
<comment type="similarity">
    <text evidence="6 7">Belongs to the ephrin family.</text>
</comment>
<accession>A0A915HWA8</accession>
<dbReference type="InterPro" id="IPR008972">
    <property type="entry name" value="Cupredoxin"/>
</dbReference>
<dbReference type="OMA" id="ANDDVRW"/>
<evidence type="ECO:0000256" key="4">
    <source>
        <dbReference type="ARBA" id="ARBA00023157"/>
    </source>
</evidence>
<evidence type="ECO:0000256" key="6">
    <source>
        <dbReference type="PROSITE-ProRule" id="PRU00884"/>
    </source>
</evidence>
<dbReference type="GO" id="GO:0005886">
    <property type="term" value="C:plasma membrane"/>
    <property type="evidence" value="ECO:0007669"/>
    <property type="project" value="TreeGrafter"/>
</dbReference>
<reference evidence="10" key="1">
    <citation type="submission" date="2022-11" db="UniProtKB">
        <authorList>
            <consortium name="WormBaseParasite"/>
        </authorList>
    </citation>
    <scope>IDENTIFICATION</scope>
</reference>
<keyword evidence="3 7" id="KW-0472">Membrane</keyword>
<keyword evidence="5" id="KW-0325">Glycoprotein</keyword>
<dbReference type="InterPro" id="IPR001799">
    <property type="entry name" value="Ephrin_RBD"/>
</dbReference>
<protein>
    <submittedName>
        <fullName evidence="10">Ephrin RBD domain-containing protein</fullName>
    </submittedName>
</protein>
<dbReference type="GO" id="GO:0046875">
    <property type="term" value="F:ephrin receptor binding"/>
    <property type="evidence" value="ECO:0007669"/>
    <property type="project" value="TreeGrafter"/>
</dbReference>
<dbReference type="GO" id="GO:0048013">
    <property type="term" value="P:ephrin receptor signaling pathway"/>
    <property type="evidence" value="ECO:0007669"/>
    <property type="project" value="TreeGrafter"/>
</dbReference>
<dbReference type="PROSITE" id="PS51551">
    <property type="entry name" value="EPHRIN_RBD_2"/>
    <property type="match status" value="1"/>
</dbReference>
<name>A0A915HWA8_ROMCU</name>
<evidence type="ECO:0000256" key="1">
    <source>
        <dbReference type="ARBA" id="ARBA00004370"/>
    </source>
</evidence>
<dbReference type="AlphaFoldDB" id="A0A915HWA8"/>
<sequence length="234" mass="26936">MFLDISQQDLSIDNPICRIWNKKVSLTLKNSYSGEVKPQFSKENKEIIYVQILDKIEFVCPTYRNEVGSNLENVEQLIIYRVDEIGYKSCTVNQPSKSLIGICSNPARNSRIPVVFRDFTPLPNLMEYRPGKSYYFISTSNGTRNGLYNLDGGLCSKKNMRLKVHVRKMNSFSNYYAYRSKPYRKENDAATTERPEIDANDDVRWVGVDGRRAPGPWWSVDGAYAYVKLPSENL</sequence>
<proteinExistence type="inferred from homology"/>
<comment type="subcellular location">
    <subcellularLocation>
        <location evidence="1">Membrane</location>
    </subcellularLocation>
</comment>
<keyword evidence="2" id="KW-0732">Signal</keyword>
<comment type="caution">
    <text evidence="6">Lacks conserved residue(s) required for the propagation of feature annotation.</text>
</comment>
<dbReference type="SUPFAM" id="SSF49503">
    <property type="entry name" value="Cupredoxins"/>
    <property type="match status" value="1"/>
</dbReference>
<evidence type="ECO:0000256" key="7">
    <source>
        <dbReference type="RuleBase" id="RU004375"/>
    </source>
</evidence>
<keyword evidence="4" id="KW-1015">Disulfide bond</keyword>
<dbReference type="Gene3D" id="2.60.40.420">
    <property type="entry name" value="Cupredoxins - blue copper proteins"/>
    <property type="match status" value="1"/>
</dbReference>
<dbReference type="CDD" id="cd02675">
    <property type="entry name" value="Ephrin_ectodomain"/>
    <property type="match status" value="1"/>
</dbReference>
<dbReference type="Proteomes" id="UP000887565">
    <property type="component" value="Unplaced"/>
</dbReference>
<organism evidence="9 10">
    <name type="scientific">Romanomermis culicivorax</name>
    <name type="common">Nematode worm</name>
    <dbReference type="NCBI Taxonomy" id="13658"/>
    <lineage>
        <taxon>Eukaryota</taxon>
        <taxon>Metazoa</taxon>
        <taxon>Ecdysozoa</taxon>
        <taxon>Nematoda</taxon>
        <taxon>Enoplea</taxon>
        <taxon>Dorylaimia</taxon>
        <taxon>Mermithida</taxon>
        <taxon>Mermithoidea</taxon>
        <taxon>Mermithidae</taxon>
        <taxon>Romanomermis</taxon>
    </lineage>
</organism>
<dbReference type="PANTHER" id="PTHR11304">
    <property type="entry name" value="EPHRIN"/>
    <property type="match status" value="1"/>
</dbReference>
<evidence type="ECO:0000256" key="5">
    <source>
        <dbReference type="ARBA" id="ARBA00023180"/>
    </source>
</evidence>
<dbReference type="GO" id="GO:0007411">
    <property type="term" value="P:axon guidance"/>
    <property type="evidence" value="ECO:0007669"/>
    <property type="project" value="TreeGrafter"/>
</dbReference>
<evidence type="ECO:0000259" key="8">
    <source>
        <dbReference type="PROSITE" id="PS51551"/>
    </source>
</evidence>
<evidence type="ECO:0000256" key="2">
    <source>
        <dbReference type="ARBA" id="ARBA00022729"/>
    </source>
</evidence>
<feature type="domain" description="Ephrin RBD" evidence="8">
    <location>
        <begin position="26"/>
        <end position="166"/>
    </location>
</feature>
<dbReference type="PANTHER" id="PTHR11304:SF29">
    <property type="entry name" value="EPHRIN"/>
    <property type="match status" value="1"/>
</dbReference>
<evidence type="ECO:0000313" key="9">
    <source>
        <dbReference type="Proteomes" id="UP000887565"/>
    </source>
</evidence>
<dbReference type="Pfam" id="PF00812">
    <property type="entry name" value="Ephrin"/>
    <property type="match status" value="1"/>
</dbReference>
<dbReference type="PRINTS" id="PR01347">
    <property type="entry name" value="EPHRIN"/>
</dbReference>
<evidence type="ECO:0000313" key="10">
    <source>
        <dbReference type="WBParaSite" id="nRc.2.0.1.t06080-RA"/>
    </source>
</evidence>
<dbReference type="InterPro" id="IPR031328">
    <property type="entry name" value="Ephrin"/>
</dbReference>
<evidence type="ECO:0000256" key="3">
    <source>
        <dbReference type="ARBA" id="ARBA00023136"/>
    </source>
</evidence>
<keyword evidence="9" id="KW-1185">Reference proteome</keyword>